<dbReference type="InterPro" id="IPR001910">
    <property type="entry name" value="Inosine/uridine_hydrolase_dom"/>
</dbReference>
<dbReference type="GO" id="GO:0005829">
    <property type="term" value="C:cytosol"/>
    <property type="evidence" value="ECO:0007669"/>
    <property type="project" value="TreeGrafter"/>
</dbReference>
<dbReference type="EMBL" id="LQYN01000031">
    <property type="protein sequence ID" value="KYD08553.1"/>
    <property type="molecule type" value="Genomic_DNA"/>
</dbReference>
<dbReference type="PANTHER" id="PTHR12304">
    <property type="entry name" value="INOSINE-URIDINE PREFERRING NUCLEOSIDE HYDROLASE"/>
    <property type="match status" value="1"/>
</dbReference>
<gene>
    <name evidence="4" type="ORF">B4102_2830</name>
</gene>
<keyword evidence="2 4" id="KW-0326">Glycosidase</keyword>
<dbReference type="AlphaFoldDB" id="A0A150L883"/>
<evidence type="ECO:0000259" key="3">
    <source>
        <dbReference type="Pfam" id="PF01156"/>
    </source>
</evidence>
<reference evidence="4 5" key="1">
    <citation type="submission" date="2016-01" db="EMBL/GenBank/DDBJ databases">
        <title>Genome Sequences of Twelve Sporeforming Bacillus Species Isolated from Foods.</title>
        <authorList>
            <person name="Berendsen E.M."/>
            <person name="Wells-Bennik M.H."/>
            <person name="Krawcyk A.O."/>
            <person name="De Jong A."/>
            <person name="Holsappel S."/>
            <person name="Eijlander R.T."/>
            <person name="Kuipers O.P."/>
        </authorList>
    </citation>
    <scope>NUCLEOTIDE SEQUENCE [LARGE SCALE GENOMIC DNA]</scope>
    <source>
        <strain evidence="4 5">B4102</strain>
    </source>
</reference>
<evidence type="ECO:0000313" key="5">
    <source>
        <dbReference type="Proteomes" id="UP000075666"/>
    </source>
</evidence>
<dbReference type="SUPFAM" id="SSF53590">
    <property type="entry name" value="Nucleoside hydrolase"/>
    <property type="match status" value="1"/>
</dbReference>
<dbReference type="PATRIC" id="fig|46224.3.peg.2399"/>
<evidence type="ECO:0000313" key="4">
    <source>
        <dbReference type="EMBL" id="KYD08553.1"/>
    </source>
</evidence>
<evidence type="ECO:0000256" key="2">
    <source>
        <dbReference type="ARBA" id="ARBA00023295"/>
    </source>
</evidence>
<evidence type="ECO:0000256" key="1">
    <source>
        <dbReference type="ARBA" id="ARBA00022801"/>
    </source>
</evidence>
<dbReference type="PANTHER" id="PTHR12304:SF4">
    <property type="entry name" value="URIDINE NUCLEOSIDASE"/>
    <property type="match status" value="1"/>
</dbReference>
<accession>A0A150L883</accession>
<feature type="domain" description="Inosine/uridine-preferring nucleoside hydrolase" evidence="3">
    <location>
        <begin position="24"/>
        <end position="317"/>
    </location>
</feature>
<dbReference type="GO" id="GO:0006152">
    <property type="term" value="P:purine nucleoside catabolic process"/>
    <property type="evidence" value="ECO:0007669"/>
    <property type="project" value="TreeGrafter"/>
</dbReference>
<dbReference type="CDD" id="cd00455">
    <property type="entry name" value="nuc_hydro"/>
    <property type="match status" value="1"/>
</dbReference>
<dbReference type="InterPro" id="IPR023186">
    <property type="entry name" value="IUNH"/>
</dbReference>
<keyword evidence="1 4" id="KW-0378">Hydrolase</keyword>
<name>A0A150L883_9BACI</name>
<dbReference type="GO" id="GO:0008477">
    <property type="term" value="F:purine nucleosidase activity"/>
    <property type="evidence" value="ECO:0007669"/>
    <property type="project" value="UniProtKB-EC"/>
</dbReference>
<dbReference type="Gene3D" id="3.90.245.10">
    <property type="entry name" value="Ribonucleoside hydrolase-like"/>
    <property type="match status" value="1"/>
</dbReference>
<proteinExistence type="predicted"/>
<comment type="caution">
    <text evidence="4">The sequence shown here is derived from an EMBL/GenBank/DDBJ whole genome shotgun (WGS) entry which is preliminary data.</text>
</comment>
<sequence length="331" mass="37421">MVLISALNGAFLRTIGFFGSQYPVDDMVAGLFSYYSNELEFVGVVADYGNISKEDALRNVEFFKNLTGIYDIPVFGGAEIPLTGDLPTYYPEIHGPSGLGPIIPEFFTDGTLENFNNINDLIKKYENEIIIFSAGRLTSLATMFILYPEMMRKVKDIYLMGGAFLTAGNVTPVAEANFFSDPYAANLVMQLSPKKIHIVPLDVSKHAVLTPDFVNKLNEHYLKTNDKVGQIIKPMIDYYYKYYKKMNPNLIGSPMHDLLAMWAVSDQSNMEYIEVPVKISVEKGESFGQSMGDFRETIMKAPWPVHRLAYQFDYSLFINQIYTTLTSKKVR</sequence>
<dbReference type="Proteomes" id="UP000075666">
    <property type="component" value="Unassembled WGS sequence"/>
</dbReference>
<protein>
    <submittedName>
        <fullName evidence="4">Inosine-uridine preferring nucleoside hydrolase</fullName>
        <ecNumber evidence="4">3.2.2.1</ecNumber>
    </submittedName>
</protein>
<dbReference type="STRING" id="46224.B4102_2830"/>
<organism evidence="4 5">
    <name type="scientific">Heyndrickxia sporothermodurans</name>
    <dbReference type="NCBI Taxonomy" id="46224"/>
    <lineage>
        <taxon>Bacteria</taxon>
        <taxon>Bacillati</taxon>
        <taxon>Bacillota</taxon>
        <taxon>Bacilli</taxon>
        <taxon>Bacillales</taxon>
        <taxon>Bacillaceae</taxon>
        <taxon>Heyndrickxia</taxon>
    </lineage>
</organism>
<dbReference type="InterPro" id="IPR036452">
    <property type="entry name" value="Ribo_hydro-like"/>
</dbReference>
<keyword evidence="5" id="KW-1185">Reference proteome</keyword>
<dbReference type="Pfam" id="PF01156">
    <property type="entry name" value="IU_nuc_hydro"/>
    <property type="match status" value="1"/>
</dbReference>
<dbReference type="EC" id="3.2.2.1" evidence="4"/>